<keyword evidence="1" id="KW-1133">Transmembrane helix</keyword>
<dbReference type="EMBL" id="AJAQ01000050">
    <property type="protein sequence ID" value="EOH86683.1"/>
    <property type="molecule type" value="Genomic_DNA"/>
</dbReference>
<keyword evidence="3" id="KW-1185">Reference proteome</keyword>
<dbReference type="Pfam" id="PF06946">
    <property type="entry name" value="Phage_holin_5_1"/>
    <property type="match status" value="1"/>
</dbReference>
<evidence type="ECO:0000256" key="1">
    <source>
        <dbReference type="SAM" id="Phobius"/>
    </source>
</evidence>
<proteinExistence type="predicted"/>
<dbReference type="RefSeq" id="WP_010760051.1">
    <property type="nucleotide sequence ID" value="NZ_ASWD01000003.1"/>
</dbReference>
<organism evidence="2 3">
    <name type="scientific">Enterococcus pallens ATCC BAA-351</name>
    <dbReference type="NCBI Taxonomy" id="1158607"/>
    <lineage>
        <taxon>Bacteria</taxon>
        <taxon>Bacillati</taxon>
        <taxon>Bacillota</taxon>
        <taxon>Bacilli</taxon>
        <taxon>Lactobacillales</taxon>
        <taxon>Enterococcaceae</taxon>
        <taxon>Enterococcus</taxon>
    </lineage>
</organism>
<dbReference type="STRING" id="160454.RV10_GL003339"/>
<dbReference type="PATRIC" id="fig|1158607.3.peg.5108"/>
<dbReference type="OrthoDB" id="9916169at2"/>
<dbReference type="eggNOG" id="ENOG50306NH">
    <property type="taxonomic scope" value="Bacteria"/>
</dbReference>
<keyword evidence="1" id="KW-0472">Membrane</keyword>
<evidence type="ECO:0000313" key="3">
    <source>
        <dbReference type="Proteomes" id="UP000013782"/>
    </source>
</evidence>
<protein>
    <recommendedName>
        <fullName evidence="4">Holin</fullName>
    </recommendedName>
</protein>
<accession>R2PTM9</accession>
<reference evidence="2 3" key="1">
    <citation type="submission" date="2013-02" db="EMBL/GenBank/DDBJ databases">
        <title>The Genome Sequence of Enterococcus pallens BAA-351.</title>
        <authorList>
            <consortium name="The Broad Institute Genome Sequencing Platform"/>
            <consortium name="The Broad Institute Genome Sequencing Center for Infectious Disease"/>
            <person name="Earl A.M."/>
            <person name="Gilmore M.S."/>
            <person name="Lebreton F."/>
            <person name="Walker B."/>
            <person name="Young S.K."/>
            <person name="Zeng Q."/>
            <person name="Gargeya S."/>
            <person name="Fitzgerald M."/>
            <person name="Haas B."/>
            <person name="Abouelleil A."/>
            <person name="Alvarado L."/>
            <person name="Arachchi H.M."/>
            <person name="Berlin A.M."/>
            <person name="Chapman S.B."/>
            <person name="Dewar J."/>
            <person name="Goldberg J."/>
            <person name="Griggs A."/>
            <person name="Gujja S."/>
            <person name="Hansen M."/>
            <person name="Howarth C."/>
            <person name="Imamovic A."/>
            <person name="Larimer J."/>
            <person name="McCowan C."/>
            <person name="Murphy C."/>
            <person name="Neiman D."/>
            <person name="Pearson M."/>
            <person name="Priest M."/>
            <person name="Roberts A."/>
            <person name="Saif S."/>
            <person name="Shea T."/>
            <person name="Sisk P."/>
            <person name="Sykes S."/>
            <person name="Wortman J."/>
            <person name="Nusbaum C."/>
            <person name="Birren B."/>
        </authorList>
    </citation>
    <scope>NUCLEOTIDE SEQUENCE [LARGE SCALE GENOMIC DNA]</scope>
    <source>
        <strain evidence="2 3">ATCC BAA-351</strain>
    </source>
</reference>
<dbReference type="HOGENOM" id="CLU_2478544_0_0_9"/>
<gene>
    <name evidence="2" type="ORF">UAU_05128</name>
</gene>
<feature type="transmembrane region" description="Helical" evidence="1">
    <location>
        <begin position="6"/>
        <end position="25"/>
    </location>
</feature>
<keyword evidence="1" id="KW-0812">Transmembrane</keyword>
<comment type="caution">
    <text evidence="2">The sequence shown here is derived from an EMBL/GenBank/DDBJ whole genome shotgun (WGS) entry which is preliminary data.</text>
</comment>
<dbReference type="AlphaFoldDB" id="R2PTM9"/>
<dbReference type="Proteomes" id="UP000013782">
    <property type="component" value="Unassembled WGS sequence"/>
</dbReference>
<evidence type="ECO:0000313" key="2">
    <source>
        <dbReference type="EMBL" id="EOH86683.1"/>
    </source>
</evidence>
<dbReference type="InterPro" id="IPR009708">
    <property type="entry name" value="Phage_A118_holin/antiholin"/>
</dbReference>
<feature type="transmembrane region" description="Helical" evidence="1">
    <location>
        <begin position="37"/>
        <end position="56"/>
    </location>
</feature>
<sequence length="88" mass="9044">MEQVINTIFGTGISMSALVIILVEVIKKPDIIPSKWISVVAVVIGILTGCLLSFVYPSVGSLAELSLAGIVAGAVASGIYNQVNKGGK</sequence>
<name>R2PTM9_9ENTE</name>
<evidence type="ECO:0008006" key="4">
    <source>
        <dbReference type="Google" id="ProtNLM"/>
    </source>
</evidence>
<feature type="transmembrane region" description="Helical" evidence="1">
    <location>
        <begin position="62"/>
        <end position="80"/>
    </location>
</feature>